<organism evidence="2 3">
    <name type="scientific">Colletotrichum orchidophilum</name>
    <dbReference type="NCBI Taxonomy" id="1209926"/>
    <lineage>
        <taxon>Eukaryota</taxon>
        <taxon>Fungi</taxon>
        <taxon>Dikarya</taxon>
        <taxon>Ascomycota</taxon>
        <taxon>Pezizomycotina</taxon>
        <taxon>Sordariomycetes</taxon>
        <taxon>Hypocreomycetidae</taxon>
        <taxon>Glomerellales</taxon>
        <taxon>Glomerellaceae</taxon>
        <taxon>Colletotrichum</taxon>
    </lineage>
</organism>
<dbReference type="AlphaFoldDB" id="A0A1G4AT61"/>
<protein>
    <submittedName>
        <fullName evidence="2">Uncharacterized protein</fullName>
    </submittedName>
</protein>
<name>A0A1G4AT61_9PEZI</name>
<dbReference type="EMBL" id="MJBS01000150">
    <property type="protein sequence ID" value="OHE92359.1"/>
    <property type="molecule type" value="Genomic_DNA"/>
</dbReference>
<feature type="region of interest" description="Disordered" evidence="1">
    <location>
        <begin position="1"/>
        <end position="28"/>
    </location>
</feature>
<comment type="caution">
    <text evidence="2">The sequence shown here is derived from an EMBL/GenBank/DDBJ whole genome shotgun (WGS) entry which is preliminary data.</text>
</comment>
<dbReference type="OrthoDB" id="4836266at2759"/>
<dbReference type="RefSeq" id="XP_022469528.1">
    <property type="nucleotide sequence ID" value="XM_022623975.1"/>
</dbReference>
<reference evidence="2 3" key="1">
    <citation type="submission" date="2016-09" db="EMBL/GenBank/DDBJ databases">
        <authorList>
            <person name="Capua I."/>
            <person name="De Benedictis P."/>
            <person name="Joannis T."/>
            <person name="Lombin L.H."/>
            <person name="Cattoli G."/>
        </authorList>
    </citation>
    <scope>NUCLEOTIDE SEQUENCE [LARGE SCALE GENOMIC DNA]</scope>
    <source>
        <strain evidence="2 3">IMI 309357</strain>
    </source>
</reference>
<evidence type="ECO:0000313" key="2">
    <source>
        <dbReference type="EMBL" id="OHE92359.1"/>
    </source>
</evidence>
<sequence>VTWRGASDLGLEAQLSHPSGSGLERSPRQLVWIRPGPDAATGTVQQATC</sequence>
<proteinExistence type="predicted"/>
<dbReference type="GeneID" id="34565485"/>
<feature type="non-terminal residue" evidence="2">
    <location>
        <position position="1"/>
    </location>
</feature>
<evidence type="ECO:0000313" key="3">
    <source>
        <dbReference type="Proteomes" id="UP000176998"/>
    </source>
</evidence>
<evidence type="ECO:0000256" key="1">
    <source>
        <dbReference type="SAM" id="MobiDB-lite"/>
    </source>
</evidence>
<gene>
    <name evidence="2" type="ORF">CORC01_12354</name>
</gene>
<accession>A0A1G4AT61</accession>
<keyword evidence="3" id="KW-1185">Reference proteome</keyword>
<dbReference type="Proteomes" id="UP000176998">
    <property type="component" value="Unassembled WGS sequence"/>
</dbReference>